<name>A0A6J4S2Q1_9ACTN</name>
<sequence>ARRRPVARRFGVAAFDRRTVFAPGAGVAPSGSGDGCGAPT</sequence>
<dbReference type="EMBL" id="CADCVT010000096">
    <property type="protein sequence ID" value="CAA9484832.1"/>
    <property type="molecule type" value="Genomic_DNA"/>
</dbReference>
<proteinExistence type="predicted"/>
<dbReference type="AlphaFoldDB" id="A0A6J4S2Q1"/>
<accession>A0A6J4S2Q1</accession>
<reference evidence="1" key="1">
    <citation type="submission" date="2020-02" db="EMBL/GenBank/DDBJ databases">
        <authorList>
            <person name="Meier V. D."/>
        </authorList>
    </citation>
    <scope>NUCLEOTIDE SEQUENCE</scope>
    <source>
        <strain evidence="1">AVDCRST_MAG85</strain>
    </source>
</reference>
<feature type="non-terminal residue" evidence="1">
    <location>
        <position position="1"/>
    </location>
</feature>
<gene>
    <name evidence="1" type="ORF">AVDCRST_MAG85-885</name>
</gene>
<organism evidence="1">
    <name type="scientific">uncultured Solirubrobacteraceae bacterium</name>
    <dbReference type="NCBI Taxonomy" id="1162706"/>
    <lineage>
        <taxon>Bacteria</taxon>
        <taxon>Bacillati</taxon>
        <taxon>Actinomycetota</taxon>
        <taxon>Thermoleophilia</taxon>
        <taxon>Solirubrobacterales</taxon>
        <taxon>Solirubrobacteraceae</taxon>
        <taxon>environmental samples</taxon>
    </lineage>
</organism>
<evidence type="ECO:0000313" key="1">
    <source>
        <dbReference type="EMBL" id="CAA9484832.1"/>
    </source>
</evidence>
<protein>
    <submittedName>
        <fullName evidence="1">Uncharacterized protein</fullName>
    </submittedName>
</protein>